<comment type="caution">
    <text evidence="3">The sequence shown here is derived from an EMBL/GenBank/DDBJ whole genome shotgun (WGS) entry which is preliminary data.</text>
</comment>
<dbReference type="PANTHER" id="PTHR34967">
    <property type="entry name" value="OS02G0257200 PROTEIN"/>
    <property type="match status" value="1"/>
</dbReference>
<sequence length="263" mass="29020">MPHLITHRPRVSNLVSQNENSTSHKVWETINAFSYKLGGLGFVGGSLFFFPALSSYLAVGDWLFFVGSLLYLLVTGHDLLEVMKYWRRHDTDTFADHIEFIAAWSYVLGSALFVVGSLCFLPSLDATTLGAWTFIIGSVLFVIGGLVNILQVVEAPSLIYMQLFNMTVAMFLVGSALFAVASIPYLWDLSGSAKTQITTFAAAQFLFASVLFFAGGIVVYYRKLVRDKLESFCHASGLGTMFIRELQSEIDTKGKLGKTYKAG</sequence>
<gene>
    <name evidence="3" type="ORF">C41B8_16519</name>
</gene>
<feature type="transmembrane region" description="Helical" evidence="1">
    <location>
        <begin position="199"/>
        <end position="221"/>
    </location>
</feature>
<proteinExistence type="predicted"/>
<evidence type="ECO:0000259" key="2">
    <source>
        <dbReference type="Pfam" id="PF14145"/>
    </source>
</evidence>
<dbReference type="Proteomes" id="UP000028302">
    <property type="component" value="Unassembled WGS sequence"/>
</dbReference>
<feature type="domain" description="YrhK" evidence="2">
    <location>
        <begin position="25"/>
        <end position="81"/>
    </location>
</feature>
<dbReference type="InterPro" id="IPR025424">
    <property type="entry name" value="YrhK_domain"/>
</dbReference>
<keyword evidence="1" id="KW-1133">Transmembrane helix</keyword>
<dbReference type="EMBL" id="APNK01000039">
    <property type="protein sequence ID" value="KEZ76096.1"/>
    <property type="molecule type" value="Genomic_DNA"/>
</dbReference>
<name>A0A084IHB2_SALHC</name>
<keyword evidence="1" id="KW-0812">Transmembrane</keyword>
<feature type="transmembrane region" description="Helical" evidence="1">
    <location>
        <begin position="37"/>
        <end position="56"/>
    </location>
</feature>
<evidence type="ECO:0000256" key="1">
    <source>
        <dbReference type="SAM" id="Phobius"/>
    </source>
</evidence>
<protein>
    <recommendedName>
        <fullName evidence="2">YrhK domain-containing protein</fullName>
    </recommendedName>
</protein>
<dbReference type="RefSeq" id="WP_051883690.1">
    <property type="nucleotide sequence ID" value="NZ_APNK01000039.1"/>
</dbReference>
<dbReference type="STRING" id="1304275.C41B8_16519"/>
<dbReference type="OrthoDB" id="5862062at2"/>
<reference evidence="3 4" key="1">
    <citation type="submission" date="2013-03" db="EMBL/GenBank/DDBJ databases">
        <title>Salinisphaera hydrothermalis C41B8 Genome Sequencing.</title>
        <authorList>
            <person name="Li C."/>
            <person name="Lai Q."/>
            <person name="Shao Z."/>
        </authorList>
    </citation>
    <scope>NUCLEOTIDE SEQUENCE [LARGE SCALE GENOMIC DNA]</scope>
    <source>
        <strain evidence="3 4">C41B8</strain>
    </source>
</reference>
<keyword evidence="4" id="KW-1185">Reference proteome</keyword>
<feature type="transmembrane region" description="Helical" evidence="1">
    <location>
        <begin position="129"/>
        <end position="151"/>
    </location>
</feature>
<dbReference type="PANTHER" id="PTHR34967:SF1">
    <property type="entry name" value="OS02G0257200 PROTEIN"/>
    <property type="match status" value="1"/>
</dbReference>
<keyword evidence="1" id="KW-0472">Membrane</keyword>
<feature type="transmembrane region" description="Helical" evidence="1">
    <location>
        <begin position="101"/>
        <end position="123"/>
    </location>
</feature>
<evidence type="ECO:0000313" key="4">
    <source>
        <dbReference type="Proteomes" id="UP000028302"/>
    </source>
</evidence>
<dbReference type="Pfam" id="PF14145">
    <property type="entry name" value="YrhK"/>
    <property type="match status" value="2"/>
</dbReference>
<dbReference type="eggNOG" id="ENOG502ZC78">
    <property type="taxonomic scope" value="Bacteria"/>
</dbReference>
<organism evidence="3 4">
    <name type="scientific">Salinisphaera hydrothermalis (strain C41B8)</name>
    <dbReference type="NCBI Taxonomy" id="1304275"/>
    <lineage>
        <taxon>Bacteria</taxon>
        <taxon>Pseudomonadati</taxon>
        <taxon>Pseudomonadota</taxon>
        <taxon>Gammaproteobacteria</taxon>
        <taxon>Salinisphaerales</taxon>
        <taxon>Salinisphaeraceae</taxon>
        <taxon>Salinisphaera</taxon>
    </lineage>
</organism>
<feature type="domain" description="YrhK" evidence="2">
    <location>
        <begin position="99"/>
        <end position="151"/>
    </location>
</feature>
<feature type="transmembrane region" description="Helical" evidence="1">
    <location>
        <begin position="163"/>
        <end position="187"/>
    </location>
</feature>
<dbReference type="AlphaFoldDB" id="A0A084IHB2"/>
<feature type="transmembrane region" description="Helical" evidence="1">
    <location>
        <begin position="62"/>
        <end position="80"/>
    </location>
</feature>
<evidence type="ECO:0000313" key="3">
    <source>
        <dbReference type="EMBL" id="KEZ76096.1"/>
    </source>
</evidence>
<accession>A0A084IHB2</accession>